<accession>A0ABU1A6L7</accession>
<dbReference type="Pfam" id="PF20584">
    <property type="entry name" value="DUF6787"/>
    <property type="match status" value="1"/>
</dbReference>
<evidence type="ECO:0000259" key="2">
    <source>
        <dbReference type="Pfam" id="PF20584"/>
    </source>
</evidence>
<reference evidence="3 4" key="1">
    <citation type="submission" date="2023-08" db="EMBL/GenBank/DDBJ databases">
        <title>Mesonia sp. MT50, isolated from deep-sea sediment of the Mariana Trench.</title>
        <authorList>
            <person name="Fu H."/>
        </authorList>
    </citation>
    <scope>NUCLEOTIDE SEQUENCE [LARGE SCALE GENOMIC DNA]</scope>
    <source>
        <strain evidence="3 4">MT50</strain>
    </source>
</reference>
<keyword evidence="1" id="KW-0472">Membrane</keyword>
<keyword evidence="4" id="KW-1185">Reference proteome</keyword>
<organism evidence="3 4">
    <name type="scientific">Mesonia profundi</name>
    <dbReference type="NCBI Taxonomy" id="3070998"/>
    <lineage>
        <taxon>Bacteria</taxon>
        <taxon>Pseudomonadati</taxon>
        <taxon>Bacteroidota</taxon>
        <taxon>Flavobacteriia</taxon>
        <taxon>Flavobacteriales</taxon>
        <taxon>Flavobacteriaceae</taxon>
        <taxon>Mesonia</taxon>
    </lineage>
</organism>
<evidence type="ECO:0000313" key="3">
    <source>
        <dbReference type="EMBL" id="MDQ7918626.1"/>
    </source>
</evidence>
<dbReference type="InterPro" id="IPR046714">
    <property type="entry name" value="DUF6787"/>
</dbReference>
<protein>
    <submittedName>
        <fullName evidence="3">Diacylglyceryl transferase</fullName>
    </submittedName>
</protein>
<keyword evidence="3" id="KW-0808">Transferase</keyword>
<feature type="domain" description="DUF6787" evidence="2">
    <location>
        <begin position="18"/>
        <end position="101"/>
    </location>
</feature>
<dbReference type="RefSeq" id="WP_308865627.1">
    <property type="nucleotide sequence ID" value="NZ_JAVHUL010000057.1"/>
</dbReference>
<keyword evidence="1" id="KW-0812">Transmembrane</keyword>
<dbReference type="GO" id="GO:0016740">
    <property type="term" value="F:transferase activity"/>
    <property type="evidence" value="ECO:0007669"/>
    <property type="project" value="UniProtKB-KW"/>
</dbReference>
<dbReference type="EMBL" id="JAVHUL010000057">
    <property type="protein sequence ID" value="MDQ7918626.1"/>
    <property type="molecule type" value="Genomic_DNA"/>
</dbReference>
<sequence>MKKLKERWGIKTNFQLVIIFFVFSITGSSAVFAAKPFLSFIHLNREQFPDAFFWGGLLYYLLRISIIFPIYQILLVCFGWLFGQFKFFWGFEKKMLRRLGLGRFLPEEEEN</sequence>
<evidence type="ECO:0000256" key="1">
    <source>
        <dbReference type="SAM" id="Phobius"/>
    </source>
</evidence>
<feature type="transmembrane region" description="Helical" evidence="1">
    <location>
        <begin position="57"/>
        <end position="89"/>
    </location>
</feature>
<gene>
    <name evidence="3" type="ORF">RBU60_13690</name>
</gene>
<comment type="caution">
    <text evidence="3">The sequence shown here is derived from an EMBL/GenBank/DDBJ whole genome shotgun (WGS) entry which is preliminary data.</text>
</comment>
<evidence type="ECO:0000313" key="4">
    <source>
        <dbReference type="Proteomes" id="UP001230915"/>
    </source>
</evidence>
<name>A0ABU1A6L7_9FLAO</name>
<keyword evidence="1" id="KW-1133">Transmembrane helix</keyword>
<dbReference type="Proteomes" id="UP001230915">
    <property type="component" value="Unassembled WGS sequence"/>
</dbReference>
<proteinExistence type="predicted"/>